<evidence type="ECO:0000313" key="2">
    <source>
        <dbReference type="EMBL" id="SCU78289.1"/>
    </source>
</evidence>
<dbReference type="PANTHER" id="PTHR31010">
    <property type="entry name" value="RAN-SPECIFIC GTPASE-ACTIVATING PROTEIN 30-RELATED"/>
    <property type="match status" value="1"/>
</dbReference>
<name>A0A1G4INN1_9SACH</name>
<feature type="region of interest" description="Disordered" evidence="1">
    <location>
        <begin position="326"/>
        <end position="356"/>
    </location>
</feature>
<dbReference type="EMBL" id="LT598462">
    <property type="protein sequence ID" value="SCU78289.1"/>
    <property type="molecule type" value="Genomic_DNA"/>
</dbReference>
<dbReference type="InterPro" id="IPR008812">
    <property type="entry name" value="Ran_GTP-bd-rel"/>
</dbReference>
<organism evidence="2 3">
    <name type="scientific">Lachancea mirantina</name>
    <dbReference type="NCBI Taxonomy" id="1230905"/>
    <lineage>
        <taxon>Eukaryota</taxon>
        <taxon>Fungi</taxon>
        <taxon>Dikarya</taxon>
        <taxon>Ascomycota</taxon>
        <taxon>Saccharomycotina</taxon>
        <taxon>Saccharomycetes</taxon>
        <taxon>Saccharomycetales</taxon>
        <taxon>Saccharomycetaceae</taxon>
        <taxon>Lachancea</taxon>
    </lineage>
</organism>
<reference evidence="2 3" key="1">
    <citation type="submission" date="2016-03" db="EMBL/GenBank/DDBJ databases">
        <authorList>
            <person name="Devillers H."/>
        </authorList>
    </citation>
    <scope>NUCLEOTIDE SEQUENCE [LARGE SCALE GENOMIC DNA]</scope>
    <source>
        <strain evidence="2">CBS 11717</strain>
    </source>
</reference>
<proteinExistence type="predicted"/>
<evidence type="ECO:0000313" key="3">
    <source>
        <dbReference type="Proteomes" id="UP000191024"/>
    </source>
</evidence>
<dbReference type="GO" id="GO:0005634">
    <property type="term" value="C:nucleus"/>
    <property type="evidence" value="ECO:0007669"/>
    <property type="project" value="TreeGrafter"/>
</dbReference>
<keyword evidence="3" id="KW-1185">Reference proteome</keyword>
<gene>
    <name evidence="2" type="ORF">LAMI_0A04104G</name>
</gene>
<feature type="compositionally biased region" description="Acidic residues" evidence="1">
    <location>
        <begin position="326"/>
        <end position="339"/>
    </location>
</feature>
<sequence>MDEFLSKAGSQAATFAIKSGISIASSYAIKTVATFVTKIPEEDASKLDRLRSKLETRIDIVSPAIDLVRLVAAKGNTNLEGTLKLTRTLKEEIDSFDSKIATITENYHSKKNQRQSIVAVEEYLNDLLSRIDEVIPLINLSLTISGANLSTALPQNVSPGRLLQASDLINENNRAFDNATEVQVGPTFELTLFSIFYHLQSAENAINGIKPRITWKEDFKKALVTLRRRPTANDRFDYYVKIQESFQDGRYHDTDEEKEQVIIFDIWKVLKLFFSASGKLLKLEDRNSAVLVLKVDQNLKSSSPEAKTSSTEDLIWYAFGECDVSEDDNDDSDEDDEHSETDNSASEEITQESEREKVRSRSISLLEYMIRLASLQCSDQESILNIRDERLAMYLTDENASSVKSKKYNVEEVTSRLQKIKLASDDTPNEA</sequence>
<dbReference type="OrthoDB" id="512915at2759"/>
<dbReference type="Pfam" id="PF05508">
    <property type="entry name" value="Ran-binding"/>
    <property type="match status" value="1"/>
</dbReference>
<protein>
    <submittedName>
        <fullName evidence="2">LAMI_0A04104g1_1</fullName>
    </submittedName>
</protein>
<accession>A0A1G4INN1</accession>
<dbReference type="GO" id="GO:0030695">
    <property type="term" value="F:GTPase regulator activity"/>
    <property type="evidence" value="ECO:0007669"/>
    <property type="project" value="TreeGrafter"/>
</dbReference>
<evidence type="ECO:0000256" key="1">
    <source>
        <dbReference type="SAM" id="MobiDB-lite"/>
    </source>
</evidence>
<dbReference type="AlphaFoldDB" id="A0A1G4INN1"/>
<dbReference type="PANTHER" id="PTHR31010:SF2">
    <property type="entry name" value="RAN-SPECIFIC GTPASE-ACTIVATING PROTEIN 30"/>
    <property type="match status" value="1"/>
</dbReference>
<dbReference type="Proteomes" id="UP000191024">
    <property type="component" value="Chromosome A"/>
</dbReference>
<dbReference type="GO" id="GO:0005737">
    <property type="term" value="C:cytoplasm"/>
    <property type="evidence" value="ECO:0007669"/>
    <property type="project" value="TreeGrafter"/>
</dbReference>